<dbReference type="Proteomes" id="UP000703269">
    <property type="component" value="Unassembled WGS sequence"/>
</dbReference>
<evidence type="ECO:0000313" key="3">
    <source>
        <dbReference type="Proteomes" id="UP000703269"/>
    </source>
</evidence>
<comment type="caution">
    <text evidence="2">The sequence shown here is derived from an EMBL/GenBank/DDBJ whole genome shotgun (WGS) entry which is preliminary data.</text>
</comment>
<keyword evidence="1" id="KW-0472">Membrane</keyword>
<dbReference type="AlphaFoldDB" id="A0A9P3GGH1"/>
<reference evidence="2 3" key="1">
    <citation type="submission" date="2021-08" db="EMBL/GenBank/DDBJ databases">
        <title>Draft Genome Sequence of Phanerochaete sordida strain YK-624.</title>
        <authorList>
            <person name="Mori T."/>
            <person name="Dohra H."/>
            <person name="Suzuki T."/>
            <person name="Kawagishi H."/>
            <person name="Hirai H."/>
        </authorList>
    </citation>
    <scope>NUCLEOTIDE SEQUENCE [LARGE SCALE GENOMIC DNA]</scope>
    <source>
        <strain evidence="2 3">YK-624</strain>
    </source>
</reference>
<proteinExistence type="predicted"/>
<feature type="transmembrane region" description="Helical" evidence="1">
    <location>
        <begin position="133"/>
        <end position="152"/>
    </location>
</feature>
<dbReference type="OrthoDB" id="61370at2759"/>
<keyword evidence="1" id="KW-1133">Transmembrane helix</keyword>
<name>A0A9P3GGH1_9APHY</name>
<accession>A0A9P3GGH1</accession>
<feature type="transmembrane region" description="Helical" evidence="1">
    <location>
        <begin position="99"/>
        <end position="121"/>
    </location>
</feature>
<organism evidence="2 3">
    <name type="scientific">Phanerochaete sordida</name>
    <dbReference type="NCBI Taxonomy" id="48140"/>
    <lineage>
        <taxon>Eukaryota</taxon>
        <taxon>Fungi</taxon>
        <taxon>Dikarya</taxon>
        <taxon>Basidiomycota</taxon>
        <taxon>Agaricomycotina</taxon>
        <taxon>Agaricomycetes</taxon>
        <taxon>Polyporales</taxon>
        <taxon>Phanerochaetaceae</taxon>
        <taxon>Phanerochaete</taxon>
    </lineage>
</organism>
<evidence type="ECO:0000256" key="1">
    <source>
        <dbReference type="SAM" id="Phobius"/>
    </source>
</evidence>
<feature type="transmembrane region" description="Helical" evidence="1">
    <location>
        <begin position="172"/>
        <end position="192"/>
    </location>
</feature>
<evidence type="ECO:0000313" key="2">
    <source>
        <dbReference type="EMBL" id="GJE94487.1"/>
    </source>
</evidence>
<dbReference type="EMBL" id="BPQB01000040">
    <property type="protein sequence ID" value="GJE94487.1"/>
    <property type="molecule type" value="Genomic_DNA"/>
</dbReference>
<keyword evidence="1" id="KW-0812">Transmembrane</keyword>
<gene>
    <name evidence="2" type="ORF">PsYK624_106570</name>
</gene>
<dbReference type="Gene3D" id="1.20.140.150">
    <property type="match status" value="1"/>
</dbReference>
<protein>
    <submittedName>
        <fullName evidence="2">Uncharacterized protein</fullName>
    </submittedName>
</protein>
<sequence>MRKTSYVIAFFAVVLTLTLNVVSIRRPDWLVVHTKVFNAKATVQYGLTRVCERNIIGFPGGSEGGKVEYSDYKCRPFPARVQDKCEDENRDFCIQWTTAGYFAELAVGFAAVSCLALVFGVTTHSRRRRIWRAVAVLVGLHAAALIVAFALVTDTYSNATLPIFDRAKPGAAYILGTLAWILAVLSTFGVLVTGMAASRGQRWAAGNRAYEPIAG</sequence>
<keyword evidence="3" id="KW-1185">Reference proteome</keyword>